<reference evidence="2 3" key="1">
    <citation type="submission" date="2017-08" db="EMBL/GenBank/DDBJ databases">
        <title>Complete genome sequence of a novel bacteriophage infecting Bordetella bronchiseptica.</title>
        <authorList>
            <person name="Chen Y."/>
            <person name="Song J."/>
            <person name="Wu B."/>
        </authorList>
    </citation>
    <scope>NUCLEOTIDE SEQUENCE [LARGE SCALE GENOMIC DNA]</scope>
</reference>
<dbReference type="KEGG" id="vg:54982988"/>
<dbReference type="GeneID" id="54982988"/>
<sequence>MSVEDRAQELELQDWERNNRSRPARPRYSPGEPGYGPAECVECVDDMPAERRAMGSHVCTACKTIQEQQQKRRAA</sequence>
<dbReference type="EMBL" id="MF663786">
    <property type="protein sequence ID" value="ATI15732.1"/>
    <property type="molecule type" value="Genomic_DNA"/>
</dbReference>
<name>A0A291LA12_9CAUD</name>
<feature type="compositionally biased region" description="Basic and acidic residues" evidence="1">
    <location>
        <begin position="1"/>
        <end position="19"/>
    </location>
</feature>
<dbReference type="Proteomes" id="UP000228765">
    <property type="component" value="Segment"/>
</dbReference>
<dbReference type="RefSeq" id="YP_009792780.1">
    <property type="nucleotide sequence ID" value="NC_047861.1"/>
</dbReference>
<evidence type="ECO:0008006" key="4">
    <source>
        <dbReference type="Google" id="ProtNLM"/>
    </source>
</evidence>
<accession>A0A291LA12</accession>
<organism evidence="2 3">
    <name type="scientific">Bordetella phage vB_BbrM_PHB04</name>
    <dbReference type="NCBI Taxonomy" id="2029657"/>
    <lineage>
        <taxon>Viruses</taxon>
        <taxon>Duplodnaviria</taxon>
        <taxon>Heunggongvirae</taxon>
        <taxon>Uroviricota</taxon>
        <taxon>Caudoviricetes</taxon>
        <taxon>Phabquatrovirus</taxon>
        <taxon>Phabquatrovirus PHB04</taxon>
    </lineage>
</organism>
<feature type="region of interest" description="Disordered" evidence="1">
    <location>
        <begin position="1"/>
        <end position="37"/>
    </location>
</feature>
<evidence type="ECO:0000313" key="3">
    <source>
        <dbReference type="Proteomes" id="UP000228765"/>
    </source>
</evidence>
<keyword evidence="3" id="KW-1185">Reference proteome</keyword>
<protein>
    <recommendedName>
        <fullName evidence="4">DksA C4-type domain-containing protein</fullName>
    </recommendedName>
</protein>
<evidence type="ECO:0000256" key="1">
    <source>
        <dbReference type="SAM" id="MobiDB-lite"/>
    </source>
</evidence>
<proteinExistence type="predicted"/>
<evidence type="ECO:0000313" key="2">
    <source>
        <dbReference type="EMBL" id="ATI15732.1"/>
    </source>
</evidence>